<dbReference type="PANTHER" id="PTHR35605:SF1">
    <property type="entry name" value="ECP2 EFFECTOR PROTEIN DOMAIN-CONTAINING PROTEIN-RELATED"/>
    <property type="match status" value="1"/>
</dbReference>
<comment type="caution">
    <text evidence="2">The sequence shown here is derived from an EMBL/GenBank/DDBJ whole genome shotgun (WGS) entry which is preliminary data.</text>
</comment>
<evidence type="ECO:0008006" key="4">
    <source>
        <dbReference type="Google" id="ProtNLM"/>
    </source>
</evidence>
<gene>
    <name evidence="2" type="ORF">BCR38DRAFT_411001</name>
</gene>
<evidence type="ECO:0000313" key="3">
    <source>
        <dbReference type="Proteomes" id="UP000193689"/>
    </source>
</evidence>
<feature type="chain" id="PRO_5013005608" description="Cyanovirin-N domain-containing protein" evidence="1">
    <location>
        <begin position="19"/>
        <end position="164"/>
    </location>
</feature>
<sequence>MRFVLLCVVVTAPAAISALVCPYGSHSDRINLTLGKSCSRYAKVAADCPVLAARNDIKLLCMQSDADTAGKDAVCEGINYLHDVEDENRMPPGPNVCGRVSCSYNTGIFVCNDNPTTFTTSWTTVSDFAGQIAQTCYTEKEDSMGSYPVVKGNQFRVIEIALND</sequence>
<organism evidence="2 3">
    <name type="scientific">Pseudomassariella vexata</name>
    <dbReference type="NCBI Taxonomy" id="1141098"/>
    <lineage>
        <taxon>Eukaryota</taxon>
        <taxon>Fungi</taxon>
        <taxon>Dikarya</taxon>
        <taxon>Ascomycota</taxon>
        <taxon>Pezizomycotina</taxon>
        <taxon>Sordariomycetes</taxon>
        <taxon>Xylariomycetidae</taxon>
        <taxon>Amphisphaeriales</taxon>
        <taxon>Pseudomassariaceae</taxon>
        <taxon>Pseudomassariella</taxon>
    </lineage>
</organism>
<dbReference type="PANTHER" id="PTHR35605">
    <property type="entry name" value="ECP2 EFFECTOR PROTEIN DOMAIN-CONTAINING PROTEIN-RELATED"/>
    <property type="match status" value="1"/>
</dbReference>
<keyword evidence="1" id="KW-0732">Signal</keyword>
<dbReference type="RefSeq" id="XP_040714439.1">
    <property type="nucleotide sequence ID" value="XM_040858531.1"/>
</dbReference>
<feature type="signal peptide" evidence="1">
    <location>
        <begin position="1"/>
        <end position="18"/>
    </location>
</feature>
<evidence type="ECO:0000313" key="2">
    <source>
        <dbReference type="EMBL" id="ORY62603.1"/>
    </source>
</evidence>
<dbReference type="AlphaFoldDB" id="A0A1Y2DTJ8"/>
<keyword evidence="3" id="KW-1185">Reference proteome</keyword>
<accession>A0A1Y2DTJ8</accession>
<evidence type="ECO:0000256" key="1">
    <source>
        <dbReference type="SAM" id="SignalP"/>
    </source>
</evidence>
<protein>
    <recommendedName>
        <fullName evidence="4">Cyanovirin-N domain-containing protein</fullName>
    </recommendedName>
</protein>
<proteinExistence type="predicted"/>
<dbReference type="OrthoDB" id="3552888at2759"/>
<dbReference type="EMBL" id="MCFJ01000009">
    <property type="protein sequence ID" value="ORY62603.1"/>
    <property type="molecule type" value="Genomic_DNA"/>
</dbReference>
<dbReference type="Proteomes" id="UP000193689">
    <property type="component" value="Unassembled WGS sequence"/>
</dbReference>
<name>A0A1Y2DTJ8_9PEZI</name>
<reference evidence="2 3" key="1">
    <citation type="submission" date="2016-07" db="EMBL/GenBank/DDBJ databases">
        <title>Pervasive Adenine N6-methylation of Active Genes in Fungi.</title>
        <authorList>
            <consortium name="DOE Joint Genome Institute"/>
            <person name="Mondo S.J."/>
            <person name="Dannebaum R.O."/>
            <person name="Kuo R.C."/>
            <person name="Labutti K."/>
            <person name="Haridas S."/>
            <person name="Kuo A."/>
            <person name="Salamov A."/>
            <person name="Ahrendt S.R."/>
            <person name="Lipzen A."/>
            <person name="Sullivan W."/>
            <person name="Andreopoulos W.B."/>
            <person name="Clum A."/>
            <person name="Lindquist E."/>
            <person name="Daum C."/>
            <person name="Ramamoorthy G.K."/>
            <person name="Gryganskyi A."/>
            <person name="Culley D."/>
            <person name="Magnuson J.K."/>
            <person name="James T.Y."/>
            <person name="O'Malley M.A."/>
            <person name="Stajich J.E."/>
            <person name="Spatafora J.W."/>
            <person name="Visel A."/>
            <person name="Grigoriev I.V."/>
        </authorList>
    </citation>
    <scope>NUCLEOTIDE SEQUENCE [LARGE SCALE GENOMIC DNA]</scope>
    <source>
        <strain evidence="2 3">CBS 129021</strain>
    </source>
</reference>
<dbReference type="InParanoid" id="A0A1Y2DTJ8"/>
<dbReference type="GeneID" id="63774743"/>